<evidence type="ECO:0000256" key="7">
    <source>
        <dbReference type="SAM" id="MobiDB-lite"/>
    </source>
</evidence>
<dbReference type="Pfam" id="PF08567">
    <property type="entry name" value="PH_TFIIH"/>
    <property type="match status" value="1"/>
</dbReference>
<feature type="domain" description="BSD" evidence="8">
    <location>
        <begin position="219"/>
        <end position="270"/>
    </location>
</feature>
<keyword evidence="4" id="KW-0805">Transcription regulation</keyword>
<dbReference type="EMBL" id="MU004396">
    <property type="protein sequence ID" value="KAF2652658.1"/>
    <property type="molecule type" value="Genomic_DNA"/>
</dbReference>
<dbReference type="Pfam" id="PF03909">
    <property type="entry name" value="BSD"/>
    <property type="match status" value="2"/>
</dbReference>
<dbReference type="InterPro" id="IPR027079">
    <property type="entry name" value="Tfb1/GTF2H1"/>
</dbReference>
<proteinExistence type="inferred from homology"/>
<evidence type="ECO:0000256" key="4">
    <source>
        <dbReference type="ARBA" id="ARBA00023015"/>
    </source>
</evidence>
<evidence type="ECO:0000256" key="3">
    <source>
        <dbReference type="ARBA" id="ARBA00022737"/>
    </source>
</evidence>
<dbReference type="PROSITE" id="PS50858">
    <property type="entry name" value="BSD"/>
    <property type="match status" value="1"/>
</dbReference>
<dbReference type="InterPro" id="IPR011993">
    <property type="entry name" value="PH-like_dom_sf"/>
</dbReference>
<dbReference type="AlphaFoldDB" id="A0A6A6T1C9"/>
<evidence type="ECO:0000313" key="9">
    <source>
        <dbReference type="EMBL" id="KAF2652658.1"/>
    </source>
</evidence>
<evidence type="ECO:0000256" key="1">
    <source>
        <dbReference type="ARBA" id="ARBA00004123"/>
    </source>
</evidence>
<name>A0A6A6T1C9_9PLEO</name>
<keyword evidence="3" id="KW-0677">Repeat</keyword>
<dbReference type="InterPro" id="IPR013876">
    <property type="entry name" value="TFIIH_BTF_p62_N"/>
</dbReference>
<dbReference type="SUPFAM" id="SSF50729">
    <property type="entry name" value="PH domain-like"/>
    <property type="match status" value="1"/>
</dbReference>
<comment type="subcellular location">
    <subcellularLocation>
        <location evidence="1">Nucleus</location>
    </subcellularLocation>
</comment>
<evidence type="ECO:0000256" key="6">
    <source>
        <dbReference type="ARBA" id="ARBA00023242"/>
    </source>
</evidence>
<protein>
    <submittedName>
        <fullName evidence="9">RNA polymerase II transcription factor-like protein</fullName>
    </submittedName>
</protein>
<feature type="region of interest" description="Disordered" evidence="7">
    <location>
        <begin position="96"/>
        <end position="138"/>
    </location>
</feature>
<dbReference type="PANTHER" id="PTHR12856">
    <property type="entry name" value="TRANSCRIPTION INITIATION FACTOR IIH-RELATED"/>
    <property type="match status" value="1"/>
</dbReference>
<dbReference type="Proteomes" id="UP000799324">
    <property type="component" value="Unassembled WGS sequence"/>
</dbReference>
<reference evidence="9" key="1">
    <citation type="journal article" date="2020" name="Stud. Mycol.">
        <title>101 Dothideomycetes genomes: a test case for predicting lifestyles and emergence of pathogens.</title>
        <authorList>
            <person name="Haridas S."/>
            <person name="Albert R."/>
            <person name="Binder M."/>
            <person name="Bloem J."/>
            <person name="Labutti K."/>
            <person name="Salamov A."/>
            <person name="Andreopoulos B."/>
            <person name="Baker S."/>
            <person name="Barry K."/>
            <person name="Bills G."/>
            <person name="Bluhm B."/>
            <person name="Cannon C."/>
            <person name="Castanera R."/>
            <person name="Culley D."/>
            <person name="Daum C."/>
            <person name="Ezra D."/>
            <person name="Gonzalez J."/>
            <person name="Henrissat B."/>
            <person name="Kuo A."/>
            <person name="Liang C."/>
            <person name="Lipzen A."/>
            <person name="Lutzoni F."/>
            <person name="Magnuson J."/>
            <person name="Mondo S."/>
            <person name="Nolan M."/>
            <person name="Ohm R."/>
            <person name="Pangilinan J."/>
            <person name="Park H.-J."/>
            <person name="Ramirez L."/>
            <person name="Alfaro M."/>
            <person name="Sun H."/>
            <person name="Tritt A."/>
            <person name="Yoshinaga Y."/>
            <person name="Zwiers L.-H."/>
            <person name="Turgeon B."/>
            <person name="Goodwin S."/>
            <person name="Spatafora J."/>
            <person name="Crous P."/>
            <person name="Grigoriev I."/>
        </authorList>
    </citation>
    <scope>NUCLEOTIDE SEQUENCE</scope>
    <source>
        <strain evidence="9">CBS 122681</strain>
    </source>
</reference>
<evidence type="ECO:0000256" key="2">
    <source>
        <dbReference type="ARBA" id="ARBA00009448"/>
    </source>
</evidence>
<organism evidence="9 10">
    <name type="scientific">Lophiostoma macrostomum CBS 122681</name>
    <dbReference type="NCBI Taxonomy" id="1314788"/>
    <lineage>
        <taxon>Eukaryota</taxon>
        <taxon>Fungi</taxon>
        <taxon>Dikarya</taxon>
        <taxon>Ascomycota</taxon>
        <taxon>Pezizomycotina</taxon>
        <taxon>Dothideomycetes</taxon>
        <taxon>Pleosporomycetidae</taxon>
        <taxon>Pleosporales</taxon>
        <taxon>Lophiostomataceae</taxon>
        <taxon>Lophiostoma</taxon>
    </lineage>
</organism>
<sequence length="646" mass="71014">MSQAPAQYKKQDGIISLSDQGARAVLWKPNSGALHAVTIPVTDITNLQQTPVTAPKASIRISAQETHTFTLTSAAARDNQQAITGTLRKWIEASKSVQGGGAPVPTAPPAENGNGQSASMVMAQTASSATATARAEDDSFDDAKLLRDAELQRSLLSSNPALRHRFEQALGDKPDSITINQFNSQFWSTRLHNLRSHAAERAQGAGTYNVLSVVKPQEIDGGVKLNITKEQIQLIFAQHPLVKRVYNENVPPLKESEFWSRFFFSRLLKKLKGMKITDSDNVDPKLDKYLNLDDDPDFARQLDASAVPRFIDVEGNEQNHSQRLGNRADWTMQPNSYDKVPILRTLNRMSEKMMEYVPPSDGDRHGPAGMDEDTYKELQLRDLQRADDDNRVVLKIKDQGQLFAASQGLHTSSSAATYAKRTPAQVLSAVQRNFGGISGSNGGDGLDLQAAIGVVDDDSSSDEESASNKKIRIGSRSSRVAATLQINKAIRKRHLHNDDYLLSQNAASSEQAAQLGLSQSVFDTLTMTHNTTVEFLHYFWTVYFSGDPDRAIEIGKLVETLDKSLDRIKAVADSAEAERTAKVEKLVKDNETYTQRTGRRRKFDANSVTGGAKVVNNIASPLIRAIGSAKEQFEKALREQMGHSIA</sequence>
<comment type="similarity">
    <text evidence="2">Belongs to the TFB1 family.</text>
</comment>
<keyword evidence="5" id="KW-0804">Transcription</keyword>
<dbReference type="GO" id="GO:0006351">
    <property type="term" value="P:DNA-templated transcription"/>
    <property type="evidence" value="ECO:0007669"/>
    <property type="project" value="InterPro"/>
</dbReference>
<evidence type="ECO:0000256" key="5">
    <source>
        <dbReference type="ARBA" id="ARBA00023163"/>
    </source>
</evidence>
<evidence type="ECO:0000259" key="8">
    <source>
        <dbReference type="PROSITE" id="PS50858"/>
    </source>
</evidence>
<feature type="compositionally biased region" description="Low complexity" evidence="7">
    <location>
        <begin position="116"/>
        <end position="133"/>
    </location>
</feature>
<accession>A0A6A6T1C9</accession>
<dbReference type="OrthoDB" id="360521at2759"/>
<keyword evidence="10" id="KW-1185">Reference proteome</keyword>
<dbReference type="GO" id="GO:0006289">
    <property type="term" value="P:nucleotide-excision repair"/>
    <property type="evidence" value="ECO:0007669"/>
    <property type="project" value="InterPro"/>
</dbReference>
<dbReference type="Gene3D" id="2.30.29.30">
    <property type="entry name" value="Pleckstrin-homology domain (PH domain)/Phosphotyrosine-binding domain (PTB)"/>
    <property type="match status" value="1"/>
</dbReference>
<keyword evidence="6" id="KW-0539">Nucleus</keyword>
<evidence type="ECO:0000313" key="10">
    <source>
        <dbReference type="Proteomes" id="UP000799324"/>
    </source>
</evidence>
<gene>
    <name evidence="9" type="ORF">K491DRAFT_34907</name>
</gene>
<dbReference type="GO" id="GO:0000439">
    <property type="term" value="C:transcription factor TFIIH core complex"/>
    <property type="evidence" value="ECO:0007669"/>
    <property type="project" value="InterPro"/>
</dbReference>
<dbReference type="InterPro" id="IPR005607">
    <property type="entry name" value="BSD_dom"/>
</dbReference>
<dbReference type="SMART" id="SM00751">
    <property type="entry name" value="BSD"/>
    <property type="match status" value="2"/>
</dbReference>
<dbReference type="CDD" id="cd13229">
    <property type="entry name" value="PH_TFIIH"/>
    <property type="match status" value="1"/>
</dbReference>